<evidence type="ECO:0000256" key="3">
    <source>
        <dbReference type="ARBA" id="ARBA00066752"/>
    </source>
</evidence>
<evidence type="ECO:0000313" key="6">
    <source>
        <dbReference type="Proteomes" id="UP000182769"/>
    </source>
</evidence>
<dbReference type="AlphaFoldDB" id="A0A0K6IGN1"/>
<dbReference type="SUPFAM" id="SSF52540">
    <property type="entry name" value="P-loop containing nucleoside triphosphate hydrolases"/>
    <property type="match status" value="1"/>
</dbReference>
<evidence type="ECO:0000259" key="4">
    <source>
        <dbReference type="SMART" id="SM00382"/>
    </source>
</evidence>
<protein>
    <recommendedName>
        <fullName evidence="3">arsenite-transporting ATPase</fullName>
        <ecNumber evidence="3">7.3.2.7</ecNumber>
    </recommendedName>
</protein>
<gene>
    <name evidence="5" type="ORF">Ga0061065_10196</name>
</gene>
<sequence>MSLITDKRLFFVGGCSGAGKTTIAAALALLASRRGKRVLVVSTDGDNSLSAAFAWEIGEQGAAVCAGVHALEVNTTDQATLFDRLCSLIEDAEDYYDLVIFDSSPYAQANTLDSASAEQRALFDRCYQRFQDADNTAFMLVLTPESDSVGQAQALLLAWQAKALPVHTLLVNQVSPESHPVQALHTLQHAIPLLPTPVQGIAALQQTAVLLDQLDV</sequence>
<comment type="catalytic activity">
    <reaction evidence="2">
        <text>arsenite(in) + ATP + H2O = arsenite(out) + ADP + phosphate + H(+)</text>
        <dbReference type="Rhea" id="RHEA:11348"/>
        <dbReference type="ChEBI" id="CHEBI:15377"/>
        <dbReference type="ChEBI" id="CHEBI:15378"/>
        <dbReference type="ChEBI" id="CHEBI:29242"/>
        <dbReference type="ChEBI" id="CHEBI:30616"/>
        <dbReference type="ChEBI" id="CHEBI:43474"/>
        <dbReference type="ChEBI" id="CHEBI:456216"/>
        <dbReference type="EC" id="7.3.2.7"/>
    </reaction>
</comment>
<dbReference type="EC" id="7.3.2.7" evidence="3"/>
<dbReference type="Pfam" id="PF02374">
    <property type="entry name" value="ArsA_ATPase"/>
    <property type="match status" value="2"/>
</dbReference>
<evidence type="ECO:0000256" key="1">
    <source>
        <dbReference type="ARBA" id="ARBA00011040"/>
    </source>
</evidence>
<feature type="domain" description="AAA+ ATPase" evidence="4">
    <location>
        <begin position="5"/>
        <end position="197"/>
    </location>
</feature>
<keyword evidence="6" id="KW-1185">Reference proteome</keyword>
<dbReference type="GO" id="GO:0016887">
    <property type="term" value="F:ATP hydrolysis activity"/>
    <property type="evidence" value="ECO:0007669"/>
    <property type="project" value="InterPro"/>
</dbReference>
<dbReference type="GO" id="GO:0015446">
    <property type="term" value="F:ATPase-coupled arsenite transmembrane transporter activity"/>
    <property type="evidence" value="ECO:0007669"/>
    <property type="project" value="UniProtKB-EC"/>
</dbReference>
<dbReference type="Gene3D" id="3.40.50.300">
    <property type="entry name" value="P-loop containing nucleotide triphosphate hydrolases"/>
    <property type="match status" value="1"/>
</dbReference>
<evidence type="ECO:0000256" key="2">
    <source>
        <dbReference type="ARBA" id="ARBA00052296"/>
    </source>
</evidence>
<dbReference type="OrthoDB" id="9780677at2"/>
<reference evidence="6" key="1">
    <citation type="submission" date="2015-08" db="EMBL/GenBank/DDBJ databases">
        <authorList>
            <person name="Varghese N."/>
        </authorList>
    </citation>
    <scope>NUCLEOTIDE SEQUENCE [LARGE SCALE GENOMIC DNA]</scope>
    <source>
        <strain evidence="6">JCM 18476</strain>
    </source>
</reference>
<accession>A0A0K6IGN1</accession>
<dbReference type="GO" id="GO:0005524">
    <property type="term" value="F:ATP binding"/>
    <property type="evidence" value="ECO:0007669"/>
    <property type="project" value="InterPro"/>
</dbReference>
<dbReference type="PANTHER" id="PTHR10803:SF3">
    <property type="entry name" value="ATPASE GET3"/>
    <property type="match status" value="1"/>
</dbReference>
<dbReference type="InterPro" id="IPR003593">
    <property type="entry name" value="AAA+_ATPase"/>
</dbReference>
<dbReference type="PANTHER" id="PTHR10803">
    <property type="entry name" value="ARSENICAL PUMP-DRIVING ATPASE ARSENITE-TRANSLOCATING ATPASE"/>
    <property type="match status" value="1"/>
</dbReference>
<dbReference type="Proteomes" id="UP000182769">
    <property type="component" value="Unassembled WGS sequence"/>
</dbReference>
<proteinExistence type="inferred from homology"/>
<dbReference type="STRING" id="1137284.GCA_001418205_00095"/>
<comment type="similarity">
    <text evidence="1">Belongs to the arsA ATPase family.</text>
</comment>
<dbReference type="InterPro" id="IPR027417">
    <property type="entry name" value="P-loop_NTPase"/>
</dbReference>
<name>A0A0K6IGN1_9GAMM</name>
<dbReference type="InterPro" id="IPR025723">
    <property type="entry name" value="ArsA/GET3_ATPase-like"/>
</dbReference>
<dbReference type="InterPro" id="IPR016300">
    <property type="entry name" value="ATPase_ArsA/GET3"/>
</dbReference>
<dbReference type="SMART" id="SM00382">
    <property type="entry name" value="AAA"/>
    <property type="match status" value="1"/>
</dbReference>
<organism evidence="5 6">
    <name type="scientific">Marinomonas fungiae</name>
    <dbReference type="NCBI Taxonomy" id="1137284"/>
    <lineage>
        <taxon>Bacteria</taxon>
        <taxon>Pseudomonadati</taxon>
        <taxon>Pseudomonadota</taxon>
        <taxon>Gammaproteobacteria</taxon>
        <taxon>Oceanospirillales</taxon>
        <taxon>Oceanospirillaceae</taxon>
        <taxon>Marinomonas</taxon>
    </lineage>
</organism>
<evidence type="ECO:0000313" key="5">
    <source>
        <dbReference type="EMBL" id="CUB02264.1"/>
    </source>
</evidence>
<dbReference type="EMBL" id="CYHG01000001">
    <property type="protein sequence ID" value="CUB02264.1"/>
    <property type="molecule type" value="Genomic_DNA"/>
</dbReference>
<dbReference type="RefSeq" id="WP_055461248.1">
    <property type="nucleotide sequence ID" value="NZ_CYHG01000001.1"/>
</dbReference>